<accession>A0A7S4GC96</accession>
<dbReference type="FunFam" id="3.30.1120.90:FF:000005">
    <property type="entry name" value="Nucleosome assembly protein11"/>
    <property type="match status" value="1"/>
</dbReference>
<protein>
    <recommendedName>
        <fullName evidence="7">Nucleosome assembly protein</fullName>
    </recommendedName>
</protein>
<dbReference type="AlphaFoldDB" id="A0A7S4GC96"/>
<feature type="region of interest" description="Disordered" evidence="5">
    <location>
        <begin position="259"/>
        <end position="278"/>
    </location>
</feature>
<dbReference type="Gene3D" id="3.30.1120.90">
    <property type="entry name" value="Nucleosome assembly protein"/>
    <property type="match status" value="1"/>
</dbReference>
<dbReference type="Gene3D" id="1.20.5.1500">
    <property type="match status" value="1"/>
</dbReference>
<dbReference type="Pfam" id="PF00956">
    <property type="entry name" value="NAP"/>
    <property type="match status" value="1"/>
</dbReference>
<evidence type="ECO:0000256" key="5">
    <source>
        <dbReference type="SAM" id="MobiDB-lite"/>
    </source>
</evidence>
<reference evidence="6" key="1">
    <citation type="submission" date="2021-01" db="EMBL/GenBank/DDBJ databases">
        <authorList>
            <person name="Corre E."/>
            <person name="Pelletier E."/>
            <person name="Niang G."/>
            <person name="Scheremetjew M."/>
            <person name="Finn R."/>
            <person name="Kale V."/>
            <person name="Holt S."/>
            <person name="Cochrane G."/>
            <person name="Meng A."/>
            <person name="Brown T."/>
            <person name="Cohen L."/>
        </authorList>
    </citation>
    <scope>NUCLEOTIDE SEQUENCE</scope>
    <source>
        <strain evidence="6">CCMP1594</strain>
    </source>
</reference>
<dbReference type="SUPFAM" id="SSF143113">
    <property type="entry name" value="NAP-like"/>
    <property type="match status" value="1"/>
</dbReference>
<evidence type="ECO:0000313" key="6">
    <source>
        <dbReference type="EMBL" id="CAE0831874.1"/>
    </source>
</evidence>
<evidence type="ECO:0000256" key="3">
    <source>
        <dbReference type="ARBA" id="ARBA00023242"/>
    </source>
</evidence>
<feature type="region of interest" description="Disordered" evidence="5">
    <location>
        <begin position="316"/>
        <end position="367"/>
    </location>
</feature>
<evidence type="ECO:0000256" key="1">
    <source>
        <dbReference type="ARBA" id="ARBA00004123"/>
    </source>
</evidence>
<evidence type="ECO:0008006" key="7">
    <source>
        <dbReference type="Google" id="ProtNLM"/>
    </source>
</evidence>
<dbReference type="InterPro" id="IPR037231">
    <property type="entry name" value="NAP-like_sf"/>
</dbReference>
<comment type="subcellular location">
    <subcellularLocation>
        <location evidence="1">Nucleus</location>
    </subcellularLocation>
</comment>
<feature type="compositionally biased region" description="Basic and acidic residues" evidence="5">
    <location>
        <begin position="112"/>
        <end position="133"/>
    </location>
</feature>
<feature type="compositionally biased region" description="Acidic residues" evidence="5">
    <location>
        <begin position="268"/>
        <end position="278"/>
    </location>
</feature>
<organism evidence="6">
    <name type="scientific">Eutreptiella gymnastica</name>
    <dbReference type="NCBI Taxonomy" id="73025"/>
    <lineage>
        <taxon>Eukaryota</taxon>
        <taxon>Discoba</taxon>
        <taxon>Euglenozoa</taxon>
        <taxon>Euglenida</taxon>
        <taxon>Spirocuta</taxon>
        <taxon>Euglenophyceae</taxon>
        <taxon>Eutreptiales</taxon>
        <taxon>Eutreptiaceae</taxon>
        <taxon>Eutreptiella</taxon>
    </lineage>
</organism>
<dbReference type="EMBL" id="HBJA01125362">
    <property type="protein sequence ID" value="CAE0831874.1"/>
    <property type="molecule type" value="Transcribed_RNA"/>
</dbReference>
<dbReference type="GO" id="GO:0006334">
    <property type="term" value="P:nucleosome assembly"/>
    <property type="evidence" value="ECO:0007669"/>
    <property type="project" value="InterPro"/>
</dbReference>
<name>A0A7S4GC96_9EUGL</name>
<comment type="similarity">
    <text evidence="2 4">Belongs to the nucleosome assembly protein (NAP) family.</text>
</comment>
<evidence type="ECO:0000256" key="4">
    <source>
        <dbReference type="RuleBase" id="RU003876"/>
    </source>
</evidence>
<evidence type="ECO:0000256" key="2">
    <source>
        <dbReference type="ARBA" id="ARBA00009947"/>
    </source>
</evidence>
<proteinExistence type="inferred from homology"/>
<dbReference type="PANTHER" id="PTHR11875">
    <property type="entry name" value="TESTIS-SPECIFIC Y-ENCODED PROTEIN"/>
    <property type="match status" value="1"/>
</dbReference>
<gene>
    <name evidence="6" type="ORF">EGYM00163_LOCUS43156</name>
</gene>
<dbReference type="GO" id="GO:0005634">
    <property type="term" value="C:nucleus"/>
    <property type="evidence" value="ECO:0007669"/>
    <property type="project" value="UniProtKB-SubCell"/>
</dbReference>
<dbReference type="InterPro" id="IPR002164">
    <property type="entry name" value="NAP_family"/>
</dbReference>
<sequence>MPNRRKPVSDDEDEDVEVIDAGDMQEAELDLNNELRRLMDPEYAEKFVASLDPVIQGRVRALQGMQASINEIRDKYMEEHKAIEKKYEALYEPYFAKRLQIISGQREPTDEEVSKGQGEDFKEAEDANQKDSGESGISEFWLLAMNNHDGVSEIIEERDEECLKSLTNITAKCFDDPDKGFTIEFHFAENEFFTNTLLTKTYHLVDEDEIVLDKAEGCEIDWKPGKNLTVIMKKKKQRAKGGKQTRTVTKEEPCESFFNFFKPPQIPEDMDDDDDDEDMGATLEELVEQDYEIGCMIKDQIVPKAVCWYTGEAASHDDDDDDMFQHHDDDDDDSDSDADPRPKGGKKGGKKAGEEGGAQQQPECKQQ</sequence>
<keyword evidence="3" id="KW-0539">Nucleus</keyword>
<feature type="region of interest" description="Disordered" evidence="5">
    <location>
        <begin position="105"/>
        <end position="133"/>
    </location>
</feature>